<dbReference type="GO" id="GO:0005675">
    <property type="term" value="C:transcription factor TFIIH holo complex"/>
    <property type="evidence" value="ECO:0007669"/>
    <property type="project" value="TreeGrafter"/>
</dbReference>
<proteinExistence type="predicted"/>
<dbReference type="OrthoDB" id="5420410at2759"/>
<keyword evidence="1" id="KW-1185">Reference proteome</keyword>
<reference evidence="2" key="2">
    <citation type="submission" date="2020-04" db="EMBL/GenBank/DDBJ databases">
        <authorList>
            <consortium name="NCBI Genome Project"/>
        </authorList>
    </citation>
    <scope>NUCLEOTIDE SEQUENCE</scope>
    <source>
        <strain evidence="2">CBS 342.82</strain>
    </source>
</reference>
<feature type="non-terminal residue" evidence="2">
    <location>
        <position position="1"/>
    </location>
</feature>
<accession>A0A6J3LS93</accession>
<dbReference type="PANTHER" id="PTHR37781">
    <property type="entry name" value="TFIIH COMPLEX SUBUNIT"/>
    <property type="match status" value="1"/>
</dbReference>
<evidence type="ECO:0000313" key="1">
    <source>
        <dbReference type="Proteomes" id="UP000504637"/>
    </source>
</evidence>
<dbReference type="PANTHER" id="PTHR37781:SF1">
    <property type="entry name" value="ADR380WP"/>
    <property type="match status" value="1"/>
</dbReference>
<organism evidence="2">
    <name type="scientific">Dissoconium aciculare CBS 342.82</name>
    <dbReference type="NCBI Taxonomy" id="1314786"/>
    <lineage>
        <taxon>Eukaryota</taxon>
        <taxon>Fungi</taxon>
        <taxon>Dikarya</taxon>
        <taxon>Ascomycota</taxon>
        <taxon>Pezizomycotina</taxon>
        <taxon>Dothideomycetes</taxon>
        <taxon>Dothideomycetidae</taxon>
        <taxon>Mycosphaerellales</taxon>
        <taxon>Dissoconiaceae</taxon>
        <taxon>Dissoconium</taxon>
    </lineage>
</organism>
<dbReference type="RefSeq" id="XP_033455706.1">
    <property type="nucleotide sequence ID" value="XM_033600569.1"/>
</dbReference>
<dbReference type="InterPro" id="IPR031349">
    <property type="entry name" value="Tfb6"/>
</dbReference>
<gene>
    <name evidence="2" type="ORF">K489DRAFT_306532</name>
</gene>
<dbReference type="Pfam" id="PF17110">
    <property type="entry name" value="TFB6"/>
    <property type="match status" value="1"/>
</dbReference>
<dbReference type="GeneID" id="54358369"/>
<protein>
    <submittedName>
        <fullName evidence="2">Uncharacterized protein</fullName>
    </submittedName>
</protein>
<sequence length="251" mass="27960">LPFPRDMPLRAGGSKESTFIRFVDQKMLHIQRRFAKRTTPASAFLSEMDRDKGDSWGDVKGYSSMKEAFAELEELVNIVWISGTPGLQIPYLITIAVQVHNIIQAMPPSHPKSLFHILEKLDHAFTSLLQGRDSETGQSLPGLADGRTVNGTEKVRIRSLVERTRVSVVEAFKRGDFESNGAEMTDAETDDDDLNMDGDASNEDDLIIEGAEDFVDEEEATIDMQIARVYDRTIVELGDSLEEPSIGIITE</sequence>
<dbReference type="AlphaFoldDB" id="A0A6J3LS93"/>
<name>A0A6J3LS93_9PEZI</name>
<reference evidence="2" key="3">
    <citation type="submission" date="2025-08" db="UniProtKB">
        <authorList>
            <consortium name="RefSeq"/>
        </authorList>
    </citation>
    <scope>IDENTIFICATION</scope>
    <source>
        <strain evidence="2">CBS 342.82</strain>
    </source>
</reference>
<evidence type="ECO:0000313" key="2">
    <source>
        <dbReference type="RefSeq" id="XP_033455706.1"/>
    </source>
</evidence>
<reference evidence="2" key="1">
    <citation type="submission" date="2020-01" db="EMBL/GenBank/DDBJ databases">
        <authorList>
            <consortium name="DOE Joint Genome Institute"/>
            <person name="Haridas S."/>
            <person name="Albert R."/>
            <person name="Binder M."/>
            <person name="Bloem J."/>
            <person name="Labutti K."/>
            <person name="Salamov A."/>
            <person name="Andreopoulos B."/>
            <person name="Baker S.E."/>
            <person name="Barry K."/>
            <person name="Bills G."/>
            <person name="Bluhm B.H."/>
            <person name="Cannon C."/>
            <person name="Castanera R."/>
            <person name="Culley D.E."/>
            <person name="Daum C."/>
            <person name="Ezra D."/>
            <person name="Gonzalez J.B."/>
            <person name="Henrissat B."/>
            <person name="Kuo A."/>
            <person name="Liang C."/>
            <person name="Lipzen A."/>
            <person name="Lutzoni F."/>
            <person name="Magnuson J."/>
            <person name="Mondo S."/>
            <person name="Nolan M."/>
            <person name="Ohm R."/>
            <person name="Pangilinan J."/>
            <person name="Park H.-J."/>
            <person name="Ramirez L."/>
            <person name="Alfaro M."/>
            <person name="Sun H."/>
            <person name="Tritt A."/>
            <person name="Yoshinaga Y."/>
            <person name="Zwiers L.-H."/>
            <person name="Turgeon B.G."/>
            <person name="Goodwin S.B."/>
            <person name="Spatafora J.W."/>
            <person name="Crous P.W."/>
            <person name="Grigoriev I.V."/>
        </authorList>
    </citation>
    <scope>NUCLEOTIDE SEQUENCE</scope>
    <source>
        <strain evidence="2">CBS 342.82</strain>
    </source>
</reference>
<feature type="non-terminal residue" evidence="2">
    <location>
        <position position="251"/>
    </location>
</feature>
<dbReference type="Proteomes" id="UP000504637">
    <property type="component" value="Unplaced"/>
</dbReference>